<organism evidence="7 8">
    <name type="scientific">Methylobacterium planeticum</name>
    <dbReference type="NCBI Taxonomy" id="2615211"/>
    <lineage>
        <taxon>Bacteria</taxon>
        <taxon>Pseudomonadati</taxon>
        <taxon>Pseudomonadota</taxon>
        <taxon>Alphaproteobacteria</taxon>
        <taxon>Hyphomicrobiales</taxon>
        <taxon>Methylobacteriaceae</taxon>
        <taxon>Methylobacterium</taxon>
    </lineage>
</organism>
<feature type="transmembrane region" description="Helical" evidence="6">
    <location>
        <begin position="108"/>
        <end position="133"/>
    </location>
</feature>
<evidence type="ECO:0000256" key="2">
    <source>
        <dbReference type="ARBA" id="ARBA00022475"/>
    </source>
</evidence>
<keyword evidence="8" id="KW-1185">Reference proteome</keyword>
<keyword evidence="3 6" id="KW-0812">Transmembrane</keyword>
<dbReference type="InterPro" id="IPR050833">
    <property type="entry name" value="Poly_Biosynth_Transport"/>
</dbReference>
<name>A0A6N6MLW1_9HYPH</name>
<reference evidence="7 8" key="1">
    <citation type="submission" date="2019-09" db="EMBL/GenBank/DDBJ databases">
        <title>YIM 132548 draft genome.</title>
        <authorList>
            <person name="Jiang L."/>
        </authorList>
    </citation>
    <scope>NUCLEOTIDE SEQUENCE [LARGE SCALE GENOMIC DNA]</scope>
    <source>
        <strain evidence="7 8">YIM 132548</strain>
    </source>
</reference>
<dbReference type="InterPro" id="IPR002797">
    <property type="entry name" value="Polysacc_synth"/>
</dbReference>
<feature type="transmembrane region" description="Helical" evidence="6">
    <location>
        <begin position="356"/>
        <end position="381"/>
    </location>
</feature>
<dbReference type="Pfam" id="PF01943">
    <property type="entry name" value="Polysacc_synt"/>
    <property type="match status" value="1"/>
</dbReference>
<evidence type="ECO:0000256" key="6">
    <source>
        <dbReference type="SAM" id="Phobius"/>
    </source>
</evidence>
<feature type="transmembrane region" description="Helical" evidence="6">
    <location>
        <begin position="202"/>
        <end position="221"/>
    </location>
</feature>
<gene>
    <name evidence="7" type="ORF">F6X51_21585</name>
</gene>
<dbReference type="EMBL" id="VZZJ01000024">
    <property type="protein sequence ID" value="KAB1070767.1"/>
    <property type="molecule type" value="Genomic_DNA"/>
</dbReference>
<evidence type="ECO:0000256" key="4">
    <source>
        <dbReference type="ARBA" id="ARBA00022989"/>
    </source>
</evidence>
<evidence type="ECO:0000313" key="8">
    <source>
        <dbReference type="Proteomes" id="UP000441523"/>
    </source>
</evidence>
<evidence type="ECO:0000313" key="7">
    <source>
        <dbReference type="EMBL" id="KAB1070767.1"/>
    </source>
</evidence>
<dbReference type="AlphaFoldDB" id="A0A6N6MLW1"/>
<dbReference type="RefSeq" id="WP_150965745.1">
    <property type="nucleotide sequence ID" value="NZ_VZZJ01000024.1"/>
</dbReference>
<keyword evidence="5 6" id="KW-0472">Membrane</keyword>
<sequence>MIGKPTMTVAGLLHMWVVRSDTARALISGSMSGLILSAANRVITLVSTALLARCLGIEQFGIYSLVIAIALAIRTLVELGLPTLLVREVARVDQDTISTDQGAIIRDAVLLVMASSLLVAALIGLVLNVSALFGGEGEYASLLLLIILLPLGTLSRILAAALVGKRELFRAQLAEFFVAPVVMLGGAAFLSLHWAQPTSQNALAFQIAANALAVFCAAVWLKRGSQARAPHRSCSRSSMLTLGRAGLPFLIANIALLLNAQIDTVVVGVIGTSADVALYRIGAQSAIVSTFALQVIQNVASPYIAKFHADGNSIRVKQIFRIVQAITFVFNLVITILFSLAGGEILTLLFGKSYAAAQPILVIISTGYLLNAACGPIGMLLSMTGHEKALSRITWMTAIVNIAAAFVLGFYFGVIGISVATALSVAAYHLLMRFYARWYFDL</sequence>
<evidence type="ECO:0000256" key="5">
    <source>
        <dbReference type="ARBA" id="ARBA00023136"/>
    </source>
</evidence>
<feature type="transmembrane region" description="Helical" evidence="6">
    <location>
        <begin position="242"/>
        <end position="262"/>
    </location>
</feature>
<feature type="transmembrane region" description="Helical" evidence="6">
    <location>
        <begin position="139"/>
        <end position="164"/>
    </location>
</feature>
<dbReference type="GO" id="GO:0005886">
    <property type="term" value="C:plasma membrane"/>
    <property type="evidence" value="ECO:0007669"/>
    <property type="project" value="UniProtKB-SubCell"/>
</dbReference>
<comment type="subcellular location">
    <subcellularLocation>
        <location evidence="1">Cell membrane</location>
        <topology evidence="1">Multi-pass membrane protein</topology>
    </subcellularLocation>
</comment>
<accession>A0A6N6MLW1</accession>
<feature type="transmembrane region" description="Helical" evidence="6">
    <location>
        <begin position="326"/>
        <end position="350"/>
    </location>
</feature>
<keyword evidence="4 6" id="KW-1133">Transmembrane helix</keyword>
<evidence type="ECO:0000256" key="1">
    <source>
        <dbReference type="ARBA" id="ARBA00004651"/>
    </source>
</evidence>
<keyword evidence="2" id="KW-1003">Cell membrane</keyword>
<comment type="caution">
    <text evidence="7">The sequence shown here is derived from an EMBL/GenBank/DDBJ whole genome shotgun (WGS) entry which is preliminary data.</text>
</comment>
<protein>
    <submittedName>
        <fullName evidence="7">Oligosaccharide flippase family protein</fullName>
    </submittedName>
</protein>
<dbReference type="PANTHER" id="PTHR30250:SF11">
    <property type="entry name" value="O-ANTIGEN TRANSPORTER-RELATED"/>
    <property type="match status" value="1"/>
</dbReference>
<feature type="transmembrane region" description="Helical" evidence="6">
    <location>
        <begin position="176"/>
        <end position="196"/>
    </location>
</feature>
<dbReference type="Proteomes" id="UP000441523">
    <property type="component" value="Unassembled WGS sequence"/>
</dbReference>
<evidence type="ECO:0000256" key="3">
    <source>
        <dbReference type="ARBA" id="ARBA00022692"/>
    </source>
</evidence>
<dbReference type="PANTHER" id="PTHR30250">
    <property type="entry name" value="PST FAMILY PREDICTED COLANIC ACID TRANSPORTER"/>
    <property type="match status" value="1"/>
</dbReference>
<proteinExistence type="predicted"/>
<feature type="transmembrane region" description="Helical" evidence="6">
    <location>
        <begin position="60"/>
        <end position="77"/>
    </location>
</feature>